<accession>A0A4Y7KH21</accession>
<reference evidence="1 2" key="1">
    <citation type="journal article" date="2018" name="Science">
        <title>The opium poppy genome and morphinan production.</title>
        <authorList>
            <person name="Guo L."/>
            <person name="Winzer T."/>
            <person name="Yang X."/>
            <person name="Li Y."/>
            <person name="Ning Z."/>
            <person name="He Z."/>
            <person name="Teodor R."/>
            <person name="Lu Y."/>
            <person name="Bowser T.A."/>
            <person name="Graham I.A."/>
            <person name="Ye K."/>
        </authorList>
    </citation>
    <scope>NUCLEOTIDE SEQUENCE [LARGE SCALE GENOMIC DNA]</scope>
    <source>
        <strain evidence="2">cv. HN1</strain>
        <tissue evidence="1">Leaves</tissue>
    </source>
</reference>
<dbReference type="Proteomes" id="UP000316621">
    <property type="component" value="Chromosome 7"/>
</dbReference>
<dbReference type="EMBL" id="CM010721">
    <property type="protein sequence ID" value="RZC72146.1"/>
    <property type="molecule type" value="Genomic_DNA"/>
</dbReference>
<protein>
    <submittedName>
        <fullName evidence="1">Uncharacterized protein</fullName>
    </submittedName>
</protein>
<evidence type="ECO:0000313" key="1">
    <source>
        <dbReference type="EMBL" id="RZC72146.1"/>
    </source>
</evidence>
<proteinExistence type="predicted"/>
<gene>
    <name evidence="1" type="ORF">C5167_035337</name>
</gene>
<organism evidence="1 2">
    <name type="scientific">Papaver somniferum</name>
    <name type="common">Opium poppy</name>
    <dbReference type="NCBI Taxonomy" id="3469"/>
    <lineage>
        <taxon>Eukaryota</taxon>
        <taxon>Viridiplantae</taxon>
        <taxon>Streptophyta</taxon>
        <taxon>Embryophyta</taxon>
        <taxon>Tracheophyta</taxon>
        <taxon>Spermatophyta</taxon>
        <taxon>Magnoliopsida</taxon>
        <taxon>Ranunculales</taxon>
        <taxon>Papaveraceae</taxon>
        <taxon>Papaveroideae</taxon>
        <taxon>Papaver</taxon>
    </lineage>
</organism>
<name>A0A4Y7KH21_PAPSO</name>
<dbReference type="Gramene" id="RZC72146">
    <property type="protein sequence ID" value="RZC72146"/>
    <property type="gene ID" value="C5167_035337"/>
</dbReference>
<sequence length="73" mass="8490">MVISSYKEGEFHIKSIIDGDRAKRSSAFPVFRKQNPDYSCLFGRPPHRMRSSSISFLLMPRKLVCLHQNHQIV</sequence>
<dbReference type="AlphaFoldDB" id="A0A4Y7KH21"/>
<evidence type="ECO:0000313" key="2">
    <source>
        <dbReference type="Proteomes" id="UP000316621"/>
    </source>
</evidence>
<keyword evidence="2" id="KW-1185">Reference proteome</keyword>